<keyword evidence="4" id="KW-1185">Reference proteome</keyword>
<dbReference type="InterPro" id="IPR024822">
    <property type="entry name" value="Coilin"/>
</dbReference>
<evidence type="ECO:0000313" key="5">
    <source>
        <dbReference type="RefSeq" id="XP_014478697.1"/>
    </source>
</evidence>
<name>A0A6P3XKC5_DINQU</name>
<evidence type="ECO:0000259" key="3">
    <source>
        <dbReference type="Pfam" id="PF23086"/>
    </source>
</evidence>
<dbReference type="Pfam" id="PF15862">
    <property type="entry name" value="Coilin_N"/>
    <property type="match status" value="1"/>
</dbReference>
<dbReference type="GO" id="GO:0015030">
    <property type="term" value="C:Cajal body"/>
    <property type="evidence" value="ECO:0007669"/>
    <property type="project" value="TreeGrafter"/>
</dbReference>
<dbReference type="RefSeq" id="XP_014478698.1">
    <property type="nucleotide sequence ID" value="XM_014623212.1"/>
</dbReference>
<dbReference type="InterPro" id="IPR056398">
    <property type="entry name" value="Tudor_Coilin"/>
</dbReference>
<feature type="domain" description="Coilin N-terminal" evidence="2">
    <location>
        <begin position="51"/>
        <end position="166"/>
    </location>
</feature>
<proteinExistence type="predicted"/>
<reference evidence="5 6" key="1">
    <citation type="submission" date="2025-04" db="UniProtKB">
        <authorList>
            <consortium name="RefSeq"/>
        </authorList>
    </citation>
    <scope>IDENTIFICATION</scope>
</reference>
<dbReference type="AlphaFoldDB" id="A0A6P3XKC5"/>
<feature type="compositionally biased region" description="Basic residues" evidence="1">
    <location>
        <begin position="238"/>
        <end position="250"/>
    </location>
</feature>
<dbReference type="Proteomes" id="UP000515204">
    <property type="component" value="Unplaced"/>
</dbReference>
<dbReference type="PANTHER" id="PTHR15197">
    <property type="entry name" value="COILIN P80"/>
    <property type="match status" value="1"/>
</dbReference>
<dbReference type="Pfam" id="PF23086">
    <property type="entry name" value="Tudor_Coilin"/>
    <property type="match status" value="1"/>
</dbReference>
<gene>
    <name evidence="5 6" type="primary">LOC106746536</name>
</gene>
<dbReference type="RefSeq" id="XP_014478697.1">
    <property type="nucleotide sequence ID" value="XM_014623211.1"/>
</dbReference>
<dbReference type="GO" id="GO:0030620">
    <property type="term" value="F:U2 snRNA binding"/>
    <property type="evidence" value="ECO:0007669"/>
    <property type="project" value="TreeGrafter"/>
</dbReference>
<accession>A0A6P3XKC5</accession>
<feature type="compositionally biased region" description="Polar residues" evidence="1">
    <location>
        <begin position="252"/>
        <end position="271"/>
    </location>
</feature>
<dbReference type="GO" id="GO:0000387">
    <property type="term" value="P:spliceosomal snRNP assembly"/>
    <property type="evidence" value="ECO:0007669"/>
    <property type="project" value="TreeGrafter"/>
</dbReference>
<dbReference type="PANTHER" id="PTHR15197:SF0">
    <property type="entry name" value="COILIN"/>
    <property type="match status" value="1"/>
</dbReference>
<evidence type="ECO:0000313" key="4">
    <source>
        <dbReference type="Proteomes" id="UP000515204"/>
    </source>
</evidence>
<sequence length="528" mass="59455">MTRAQPSRSRRVMNDSEGFTIALVFRRSRISVLKLRNSKDIMPRSQFRLKVNLSKFFNDARRICWIFIDLTKMQHIIHIKQHISKIFGIREPFHLMLHDSEYLPPVEDIRILLENETIKVIPGSGIHNEVIPTKSDITSNIGNFINSFKAETNKNAVHNNFSQATDAKVDESGKINMNINTESDISNDIANDIDPVLTCNNTADVMFATAVDDMEAHSHSKITDCSNLTGNGDTTNSIKRKRIRRRKSKSSCHQNSQVSSELDSQVDTSSIDAKREKKSKKPKIVDDFIISTGKHIRFNDSEDEENNDVKEADCEVSNNNNVKSYTSKGTSRNLSSLLALGKSSTPVTFSKKIKDISKTENLTPIISTLKEMESMESSLEEKAICTKNSSKAKNGNSVSEQNVYIKEVNKKTKSKEPNLHKNCLDLEIKNLPVMTRKPHVGDIIGFKTLKLGEDYTPQISNFIVGEVLTSCADTATYSVKIIKGVEEIEQPSGKFSLSEDNDSWYDEKVSFTFSQFIEPRLITDNLSS</sequence>
<dbReference type="KEGG" id="dqu:106746536"/>
<evidence type="ECO:0000256" key="1">
    <source>
        <dbReference type="SAM" id="MobiDB-lite"/>
    </source>
</evidence>
<dbReference type="GO" id="GO:0030619">
    <property type="term" value="F:U1 snRNA binding"/>
    <property type="evidence" value="ECO:0007669"/>
    <property type="project" value="TreeGrafter"/>
</dbReference>
<evidence type="ECO:0000313" key="6">
    <source>
        <dbReference type="RefSeq" id="XP_014478698.1"/>
    </source>
</evidence>
<protein>
    <submittedName>
        <fullName evidence="5 6">Uncharacterized protein LOC106746536</fullName>
    </submittedName>
</protein>
<dbReference type="InterPro" id="IPR031722">
    <property type="entry name" value="Coilin_N"/>
</dbReference>
<feature type="region of interest" description="Disordered" evidence="1">
    <location>
        <begin position="220"/>
        <end position="278"/>
    </location>
</feature>
<dbReference type="OrthoDB" id="74813at2759"/>
<feature type="domain" description="Coilin tudor" evidence="3">
    <location>
        <begin position="427"/>
        <end position="523"/>
    </location>
</feature>
<feature type="compositionally biased region" description="Polar residues" evidence="1">
    <location>
        <begin position="223"/>
        <end position="236"/>
    </location>
</feature>
<organism evidence="4 5">
    <name type="scientific">Dinoponera quadriceps</name>
    <name type="common">South American ant</name>
    <dbReference type="NCBI Taxonomy" id="609295"/>
    <lineage>
        <taxon>Eukaryota</taxon>
        <taxon>Metazoa</taxon>
        <taxon>Ecdysozoa</taxon>
        <taxon>Arthropoda</taxon>
        <taxon>Hexapoda</taxon>
        <taxon>Insecta</taxon>
        <taxon>Pterygota</taxon>
        <taxon>Neoptera</taxon>
        <taxon>Endopterygota</taxon>
        <taxon>Hymenoptera</taxon>
        <taxon>Apocrita</taxon>
        <taxon>Aculeata</taxon>
        <taxon>Formicoidea</taxon>
        <taxon>Formicidae</taxon>
        <taxon>Ponerinae</taxon>
        <taxon>Ponerini</taxon>
        <taxon>Dinoponera</taxon>
    </lineage>
</organism>
<evidence type="ECO:0000259" key="2">
    <source>
        <dbReference type="Pfam" id="PF15862"/>
    </source>
</evidence>
<feature type="compositionally biased region" description="Polar residues" evidence="1">
    <location>
        <begin position="316"/>
        <end position="328"/>
    </location>
</feature>
<feature type="region of interest" description="Disordered" evidence="1">
    <location>
        <begin position="299"/>
        <end position="328"/>
    </location>
</feature>
<dbReference type="GeneID" id="106746536"/>